<evidence type="ECO:0000256" key="1">
    <source>
        <dbReference type="ARBA" id="ARBA00022723"/>
    </source>
</evidence>
<feature type="region of interest" description="Disordered" evidence="5">
    <location>
        <begin position="399"/>
        <end position="425"/>
    </location>
</feature>
<reference evidence="7" key="1">
    <citation type="submission" date="2020-06" db="EMBL/GenBank/DDBJ databases">
        <authorList>
            <consortium name="Plant Systems Biology data submission"/>
        </authorList>
    </citation>
    <scope>NUCLEOTIDE SEQUENCE</scope>
    <source>
        <strain evidence="7">D6</strain>
    </source>
</reference>
<evidence type="ECO:0000313" key="7">
    <source>
        <dbReference type="EMBL" id="CAB9515059.1"/>
    </source>
</evidence>
<sequence>MMRYSRGGRGRGGRGRFGRGGEGRNNTARGSMAWVRPPSDESSGVSNGPVLRGPGHFRGRGRGRSSSSSFHSMTTNTKKSWRRDASATSQVVEGSTVHVGQENSSFDAEEKPKIVVARDGSSKKEEEEPQEKQDISSGGLVAENVSSALVKLGSNKLVVSNKSNSQGPSAAKLQEEAEITHVSTTASDTASPKETRKMMPKGSNKLVLSKNPSNSTCSSNNHHSKSWNKYSAKEGDHLQEAKKTKRTRSTAYSHGPTVKRVKIYDTMSEAYQDDNSDAATANNSEQQGKSLTNAAYRETYGGNRLVRVNQEDTPICQTFLRGIKCENERCTKRHDVPRESAMPICSFFQRHGQCLKGSECRFRHVKVNPLATICPSFNLLGYCDDEACPMKHVAATKKVTANGKRNSYHHNRGSNNKQRTSKSYR</sequence>
<feature type="zinc finger region" description="C3H1-type" evidence="4">
    <location>
        <begin position="339"/>
        <end position="367"/>
    </location>
</feature>
<feature type="domain" description="C3H1-type" evidence="6">
    <location>
        <begin position="310"/>
        <end position="337"/>
    </location>
</feature>
<feature type="region of interest" description="Disordered" evidence="5">
    <location>
        <begin position="1"/>
        <end position="140"/>
    </location>
</feature>
<dbReference type="InterPro" id="IPR036855">
    <property type="entry name" value="Znf_CCCH_sf"/>
</dbReference>
<accession>A0A9N8EAY3</accession>
<feature type="compositionally biased region" description="Basic and acidic residues" evidence="5">
    <location>
        <begin position="231"/>
        <end position="242"/>
    </location>
</feature>
<evidence type="ECO:0000256" key="3">
    <source>
        <dbReference type="ARBA" id="ARBA00022833"/>
    </source>
</evidence>
<keyword evidence="8" id="KW-1185">Reference proteome</keyword>
<dbReference type="EMBL" id="CAICTM010000691">
    <property type="protein sequence ID" value="CAB9515059.1"/>
    <property type="molecule type" value="Genomic_DNA"/>
</dbReference>
<evidence type="ECO:0000256" key="2">
    <source>
        <dbReference type="ARBA" id="ARBA00022771"/>
    </source>
</evidence>
<dbReference type="OrthoDB" id="49074at2759"/>
<evidence type="ECO:0000259" key="6">
    <source>
        <dbReference type="PROSITE" id="PS50103"/>
    </source>
</evidence>
<dbReference type="Proteomes" id="UP001153069">
    <property type="component" value="Unassembled WGS sequence"/>
</dbReference>
<dbReference type="InterPro" id="IPR000571">
    <property type="entry name" value="Znf_CCCH"/>
</dbReference>
<feature type="compositionally biased region" description="Basic residues" evidence="5">
    <location>
        <begin position="1"/>
        <end position="17"/>
    </location>
</feature>
<dbReference type="GO" id="GO:0008270">
    <property type="term" value="F:zinc ion binding"/>
    <property type="evidence" value="ECO:0007669"/>
    <property type="project" value="UniProtKB-KW"/>
</dbReference>
<dbReference type="GO" id="GO:0005634">
    <property type="term" value="C:nucleus"/>
    <property type="evidence" value="ECO:0007669"/>
    <property type="project" value="TreeGrafter"/>
</dbReference>
<dbReference type="PANTHER" id="PTHR46156:SF1">
    <property type="entry name" value="ZINC FINGER CCCH DOMAIN-CONTAINING PROTEIN 3"/>
    <property type="match status" value="1"/>
</dbReference>
<evidence type="ECO:0000313" key="8">
    <source>
        <dbReference type="Proteomes" id="UP001153069"/>
    </source>
</evidence>
<keyword evidence="1 4" id="KW-0479">Metal-binding</keyword>
<organism evidence="7 8">
    <name type="scientific">Seminavis robusta</name>
    <dbReference type="NCBI Taxonomy" id="568900"/>
    <lineage>
        <taxon>Eukaryota</taxon>
        <taxon>Sar</taxon>
        <taxon>Stramenopiles</taxon>
        <taxon>Ochrophyta</taxon>
        <taxon>Bacillariophyta</taxon>
        <taxon>Bacillariophyceae</taxon>
        <taxon>Bacillariophycidae</taxon>
        <taxon>Naviculales</taxon>
        <taxon>Naviculaceae</taxon>
        <taxon>Seminavis</taxon>
    </lineage>
</organism>
<feature type="compositionally biased region" description="Low complexity" evidence="5">
    <location>
        <begin position="209"/>
        <end position="221"/>
    </location>
</feature>
<comment type="caution">
    <text evidence="7">The sequence shown here is derived from an EMBL/GenBank/DDBJ whole genome shotgun (WGS) entry which is preliminary data.</text>
</comment>
<dbReference type="SMART" id="SM00356">
    <property type="entry name" value="ZnF_C3H1"/>
    <property type="match status" value="3"/>
</dbReference>
<evidence type="ECO:0000256" key="4">
    <source>
        <dbReference type="PROSITE-ProRule" id="PRU00723"/>
    </source>
</evidence>
<evidence type="ECO:0000256" key="5">
    <source>
        <dbReference type="SAM" id="MobiDB-lite"/>
    </source>
</evidence>
<dbReference type="AlphaFoldDB" id="A0A9N8EAY3"/>
<dbReference type="Gene3D" id="4.10.1000.10">
    <property type="entry name" value="Zinc finger, CCCH-type"/>
    <property type="match status" value="1"/>
</dbReference>
<protein>
    <submittedName>
        <fullName evidence="7">CCCH zinc finger protein</fullName>
    </submittedName>
</protein>
<feature type="region of interest" description="Disordered" evidence="5">
    <location>
        <begin position="159"/>
        <end position="254"/>
    </location>
</feature>
<keyword evidence="3 4" id="KW-0862">Zinc</keyword>
<name>A0A9N8EAY3_9STRA</name>
<feature type="domain" description="C3H1-type" evidence="6">
    <location>
        <begin position="339"/>
        <end position="367"/>
    </location>
</feature>
<dbReference type="PANTHER" id="PTHR46156">
    <property type="entry name" value="CCCH ZINGC FINGER"/>
    <property type="match status" value="1"/>
</dbReference>
<dbReference type="SUPFAM" id="SSF90229">
    <property type="entry name" value="CCCH zinc finger"/>
    <property type="match status" value="1"/>
</dbReference>
<keyword evidence="2 4" id="KW-0863">Zinc-finger</keyword>
<dbReference type="PROSITE" id="PS50103">
    <property type="entry name" value="ZF_C3H1"/>
    <property type="match status" value="2"/>
</dbReference>
<feature type="compositionally biased region" description="Polar residues" evidence="5">
    <location>
        <begin position="181"/>
        <end position="190"/>
    </location>
</feature>
<feature type="zinc finger region" description="C3H1-type" evidence="4">
    <location>
        <begin position="310"/>
        <end position="337"/>
    </location>
</feature>
<feature type="compositionally biased region" description="Basic and acidic residues" evidence="5">
    <location>
        <begin position="120"/>
        <end position="134"/>
    </location>
</feature>
<proteinExistence type="predicted"/>
<gene>
    <name evidence="7" type="ORF">SEMRO_692_G188030.1</name>
</gene>
<dbReference type="Pfam" id="PF00642">
    <property type="entry name" value="zf-CCCH"/>
    <property type="match status" value="1"/>
</dbReference>